<proteinExistence type="predicted"/>
<sequence>MLKLNYTDYGLFLEQVTASLDVVATQRVMLAVHIGESLHLEPSQASFLLPIELPGINQLECLLRQHAADTIALTSVDDDFVEVSLKGTWMASSANAESGTFITALAPESEMLIYELWQVTQ</sequence>
<comment type="caution">
    <text evidence="1">The sequence shown here is derived from an EMBL/GenBank/DDBJ whole genome shotgun (WGS) entry which is preliminary data.</text>
</comment>
<dbReference type="Proteomes" id="UP000717364">
    <property type="component" value="Unassembled WGS sequence"/>
</dbReference>
<dbReference type="AlphaFoldDB" id="A0A947DHE6"/>
<protein>
    <submittedName>
        <fullName evidence="1">Uncharacterized protein</fullName>
    </submittedName>
</protein>
<accession>A0A947DHE6</accession>
<dbReference type="EMBL" id="JADOES010000037">
    <property type="protein sequence ID" value="MBT9316985.1"/>
    <property type="molecule type" value="Genomic_DNA"/>
</dbReference>
<dbReference type="InterPro" id="IPR054664">
    <property type="entry name" value="Alr0857-like"/>
</dbReference>
<organism evidence="1 2">
    <name type="scientific">Leptothoe spongobia TAU-MAC 1115</name>
    <dbReference type="NCBI Taxonomy" id="1967444"/>
    <lineage>
        <taxon>Bacteria</taxon>
        <taxon>Bacillati</taxon>
        <taxon>Cyanobacteriota</taxon>
        <taxon>Cyanophyceae</taxon>
        <taxon>Nodosilineales</taxon>
        <taxon>Cymatolegaceae</taxon>
        <taxon>Leptothoe</taxon>
        <taxon>Leptothoe spongobia</taxon>
    </lineage>
</organism>
<dbReference type="NCBIfam" id="NF045647">
    <property type="entry name" value="alr0857_fam"/>
    <property type="match status" value="1"/>
</dbReference>
<evidence type="ECO:0000313" key="2">
    <source>
        <dbReference type="Proteomes" id="UP000717364"/>
    </source>
</evidence>
<dbReference type="RefSeq" id="WP_215610052.1">
    <property type="nucleotide sequence ID" value="NZ_JADOES010000037.1"/>
</dbReference>
<name>A0A947DHE6_9CYAN</name>
<reference evidence="1" key="1">
    <citation type="submission" date="2020-11" db="EMBL/GenBank/DDBJ databases">
        <authorList>
            <person name="Konstantinou D."/>
            <person name="Gkelis S."/>
            <person name="Popin R."/>
            <person name="Fewer D."/>
            <person name="Sivonen K."/>
        </authorList>
    </citation>
    <scope>NUCLEOTIDE SEQUENCE</scope>
    <source>
        <strain evidence="1">TAU-MAC 1115</strain>
    </source>
</reference>
<reference evidence="1" key="2">
    <citation type="journal article" date="2021" name="Mar. Drugs">
        <title>Genome Reduction and Secondary Metabolism of the Marine Sponge-Associated Cyanobacterium Leptothoe.</title>
        <authorList>
            <person name="Konstantinou D."/>
            <person name="Popin R.V."/>
            <person name="Fewer D.P."/>
            <person name="Sivonen K."/>
            <person name="Gkelis S."/>
        </authorList>
    </citation>
    <scope>NUCLEOTIDE SEQUENCE</scope>
    <source>
        <strain evidence="1">TAU-MAC 1115</strain>
    </source>
</reference>
<evidence type="ECO:0000313" key="1">
    <source>
        <dbReference type="EMBL" id="MBT9316985.1"/>
    </source>
</evidence>
<gene>
    <name evidence="1" type="ORF">IXB50_16270</name>
</gene>
<keyword evidence="2" id="KW-1185">Reference proteome</keyword>